<dbReference type="EMBL" id="FZOF01000034">
    <property type="protein sequence ID" value="SNT53052.1"/>
    <property type="molecule type" value="Genomic_DNA"/>
</dbReference>
<gene>
    <name evidence="1" type="ORF">SAMN05216252_13478</name>
</gene>
<dbReference type="Proteomes" id="UP000198280">
    <property type="component" value="Unassembled WGS sequence"/>
</dbReference>
<reference evidence="1 2" key="1">
    <citation type="submission" date="2017-06" db="EMBL/GenBank/DDBJ databases">
        <authorList>
            <person name="Kim H.J."/>
            <person name="Triplett B.A."/>
        </authorList>
    </citation>
    <scope>NUCLEOTIDE SEQUENCE [LARGE SCALE GENOMIC DNA]</scope>
    <source>
        <strain evidence="1 2">CGMCC 4.1858</strain>
    </source>
</reference>
<accession>A0A239NEW5</accession>
<dbReference type="AlphaFoldDB" id="A0A239NEW5"/>
<evidence type="ECO:0000313" key="2">
    <source>
        <dbReference type="Proteomes" id="UP000198280"/>
    </source>
</evidence>
<protein>
    <submittedName>
        <fullName evidence="1">Uncharacterized protein</fullName>
    </submittedName>
</protein>
<evidence type="ECO:0000313" key="1">
    <source>
        <dbReference type="EMBL" id="SNT53052.1"/>
    </source>
</evidence>
<sequence length="136" mass="16072">MPRRTPGEIRSQLPLRNTRHFRRTVIRGLSASTNRQIAQFERERRLPRGDIVLAFRRWAQRAGRPRNAEEWHYGYSDVPTGHIRTLLEVAACNLRPRARRELQAALAPIDARVLKRTVNDPFAPQHLPWWQRRIEV</sequence>
<keyword evidence="2" id="KW-1185">Reference proteome</keyword>
<proteinExistence type="predicted"/>
<name>A0A239NEW5_9ACTN</name>
<organism evidence="1 2">
    <name type="scientific">Actinacidiphila glaucinigra</name>
    <dbReference type="NCBI Taxonomy" id="235986"/>
    <lineage>
        <taxon>Bacteria</taxon>
        <taxon>Bacillati</taxon>
        <taxon>Actinomycetota</taxon>
        <taxon>Actinomycetes</taxon>
        <taxon>Kitasatosporales</taxon>
        <taxon>Streptomycetaceae</taxon>
        <taxon>Actinacidiphila</taxon>
    </lineage>
</organism>